<feature type="transmembrane region" description="Helical" evidence="1">
    <location>
        <begin position="84"/>
        <end position="109"/>
    </location>
</feature>
<gene>
    <name evidence="3" type="ORF">I2456_18880</name>
    <name evidence="2" type="ORF">MKUB_49980</name>
</gene>
<evidence type="ECO:0000313" key="3">
    <source>
        <dbReference type="EMBL" id="QPI36531.1"/>
    </source>
</evidence>
<reference evidence="2 4" key="1">
    <citation type="journal article" date="2019" name="Emerg. Microbes Infect.">
        <title>Comprehensive subspecies identification of 175 nontuberculous mycobacteria species based on 7547 genomic profiles.</title>
        <authorList>
            <person name="Matsumoto Y."/>
            <person name="Kinjo T."/>
            <person name="Motooka D."/>
            <person name="Nabeya D."/>
            <person name="Jung N."/>
            <person name="Uechi K."/>
            <person name="Horii T."/>
            <person name="Iida T."/>
            <person name="Fujita J."/>
            <person name="Nakamura S."/>
        </authorList>
    </citation>
    <scope>NUCLEOTIDE SEQUENCE [LARGE SCALE GENOMIC DNA]</scope>
    <source>
        <strain evidence="2 4">JCM 13573</strain>
    </source>
</reference>
<dbReference type="EMBL" id="CP065047">
    <property type="protein sequence ID" value="QPI36531.1"/>
    <property type="molecule type" value="Genomic_DNA"/>
</dbReference>
<evidence type="ECO:0008006" key="6">
    <source>
        <dbReference type="Google" id="ProtNLM"/>
    </source>
</evidence>
<sequence length="113" mass="12261">MSTTLNSALTIGGFILSGAVFVFLIPWGLYMAGVSVADETQNQPPPRRSSSVIRVAALVIPPILLVAIYVVALAVAWLSSGVTFYYPLIALVVGFAAWYAAVLDLTAWYRRRR</sequence>
<evidence type="ECO:0000313" key="2">
    <source>
        <dbReference type="EMBL" id="GFG67508.1"/>
    </source>
</evidence>
<dbReference type="RefSeq" id="WP_068032703.1">
    <property type="nucleotide sequence ID" value="NZ_BLKU01000005.1"/>
</dbReference>
<proteinExistence type="predicted"/>
<keyword evidence="1" id="KW-1133">Transmembrane helix</keyword>
<evidence type="ECO:0000313" key="4">
    <source>
        <dbReference type="Proteomes" id="UP000465306"/>
    </source>
</evidence>
<dbReference type="Proteomes" id="UP000465306">
    <property type="component" value="Unassembled WGS sequence"/>
</dbReference>
<feature type="transmembrane region" description="Helical" evidence="1">
    <location>
        <begin position="55"/>
        <end position="78"/>
    </location>
</feature>
<dbReference type="EMBL" id="BLKU01000005">
    <property type="protein sequence ID" value="GFG67508.1"/>
    <property type="molecule type" value="Genomic_DNA"/>
</dbReference>
<dbReference type="Proteomes" id="UP000663583">
    <property type="component" value="Chromosome"/>
</dbReference>
<name>A0AAX1J550_9MYCO</name>
<dbReference type="AlphaFoldDB" id="A0AAX1J550"/>
<keyword evidence="1" id="KW-0812">Transmembrane</keyword>
<dbReference type="KEGG" id="mku:I2456_18880"/>
<evidence type="ECO:0000313" key="5">
    <source>
        <dbReference type="Proteomes" id="UP000663583"/>
    </source>
</evidence>
<protein>
    <recommendedName>
        <fullName evidence="6">DUF4175 domain-containing protein</fullName>
    </recommendedName>
</protein>
<keyword evidence="1" id="KW-0472">Membrane</keyword>
<feature type="transmembrane region" description="Helical" evidence="1">
    <location>
        <begin position="12"/>
        <end position="34"/>
    </location>
</feature>
<accession>A0AAX1J550</accession>
<evidence type="ECO:0000256" key="1">
    <source>
        <dbReference type="SAM" id="Phobius"/>
    </source>
</evidence>
<reference evidence="2" key="2">
    <citation type="submission" date="2020-02" db="EMBL/GenBank/DDBJ databases">
        <authorList>
            <person name="Matsumoto Y."/>
            <person name="Kinjo T."/>
            <person name="Motooka D."/>
            <person name="Nabeya D."/>
            <person name="Jung N."/>
            <person name="Uechi K."/>
            <person name="Horii T."/>
            <person name="Iida T."/>
            <person name="Fujita J."/>
            <person name="Nakamura S."/>
        </authorList>
    </citation>
    <scope>NUCLEOTIDE SEQUENCE</scope>
    <source>
        <strain evidence="2">JCM 13573</strain>
    </source>
</reference>
<keyword evidence="4" id="KW-1185">Reference proteome</keyword>
<reference evidence="3" key="3">
    <citation type="submission" date="2020-11" db="EMBL/GenBank/DDBJ databases">
        <title>Intraspecies plasmid and genomic variation of Mycobacterium kubicae revealed by the complete genome sequences of two clinical isolates.</title>
        <authorList>
            <person name="Hendrix J.R."/>
            <person name="Epperson L.E."/>
            <person name="Honda J.R."/>
            <person name="Strong M."/>
        </authorList>
    </citation>
    <scope>NUCLEOTIDE SEQUENCE</scope>
    <source>
        <strain evidence="3">JCM 13573</strain>
    </source>
</reference>
<organism evidence="3 5">
    <name type="scientific">Mycobacterium kubicae</name>
    <dbReference type="NCBI Taxonomy" id="120959"/>
    <lineage>
        <taxon>Bacteria</taxon>
        <taxon>Bacillati</taxon>
        <taxon>Actinomycetota</taxon>
        <taxon>Actinomycetes</taxon>
        <taxon>Mycobacteriales</taxon>
        <taxon>Mycobacteriaceae</taxon>
        <taxon>Mycobacterium</taxon>
        <taxon>Mycobacterium simiae complex</taxon>
    </lineage>
</organism>